<comment type="caution">
    <text evidence="1">The sequence shown here is derived from an EMBL/GenBank/DDBJ whole genome shotgun (WGS) entry which is preliminary data.</text>
</comment>
<evidence type="ECO:0000313" key="2">
    <source>
        <dbReference type="Proteomes" id="UP000594638"/>
    </source>
</evidence>
<organism evidence="1 2">
    <name type="scientific">Olea europaea subsp. europaea</name>
    <dbReference type="NCBI Taxonomy" id="158383"/>
    <lineage>
        <taxon>Eukaryota</taxon>
        <taxon>Viridiplantae</taxon>
        <taxon>Streptophyta</taxon>
        <taxon>Embryophyta</taxon>
        <taxon>Tracheophyta</taxon>
        <taxon>Spermatophyta</taxon>
        <taxon>Magnoliopsida</taxon>
        <taxon>eudicotyledons</taxon>
        <taxon>Gunneridae</taxon>
        <taxon>Pentapetalae</taxon>
        <taxon>asterids</taxon>
        <taxon>lamiids</taxon>
        <taxon>Lamiales</taxon>
        <taxon>Oleaceae</taxon>
        <taxon>Oleeae</taxon>
        <taxon>Olea</taxon>
    </lineage>
</organism>
<keyword evidence="2" id="KW-1185">Reference proteome</keyword>
<protein>
    <submittedName>
        <fullName evidence="1">Uncharacterized protein</fullName>
    </submittedName>
</protein>
<dbReference type="AlphaFoldDB" id="A0A8S0P6H1"/>
<evidence type="ECO:0000313" key="1">
    <source>
        <dbReference type="EMBL" id="CAA2933631.1"/>
    </source>
</evidence>
<reference evidence="1 2" key="1">
    <citation type="submission" date="2019-12" db="EMBL/GenBank/DDBJ databases">
        <authorList>
            <person name="Alioto T."/>
            <person name="Alioto T."/>
            <person name="Gomez Garrido J."/>
        </authorList>
    </citation>
    <scope>NUCLEOTIDE SEQUENCE [LARGE SCALE GENOMIC DNA]</scope>
</reference>
<sequence length="73" mass="8266">MVTTNEITPPRHYFIYFPLLEERRELATNVFESRLFRALSFLVIEDSTSSMRCNSSTKVAVGLDSNVPVANLA</sequence>
<accession>A0A8S0P6H1</accession>
<proteinExistence type="predicted"/>
<dbReference type="Gramene" id="OE9A055391T1">
    <property type="protein sequence ID" value="OE9A055391C1"/>
    <property type="gene ID" value="OE9A055391"/>
</dbReference>
<gene>
    <name evidence="1" type="ORF">OLEA9_A055391</name>
</gene>
<dbReference type="Proteomes" id="UP000594638">
    <property type="component" value="Unassembled WGS sequence"/>
</dbReference>
<dbReference type="EMBL" id="CACTIH010000005">
    <property type="protein sequence ID" value="CAA2933631.1"/>
    <property type="molecule type" value="Genomic_DNA"/>
</dbReference>
<name>A0A8S0P6H1_OLEEU</name>